<name>A0AA88A2V4_FICCA</name>
<protein>
    <submittedName>
        <fullName evidence="2">Uncharacterized protein</fullName>
    </submittedName>
</protein>
<keyword evidence="3" id="KW-1185">Reference proteome</keyword>
<gene>
    <name evidence="2" type="ORF">TIFTF001_007377</name>
</gene>
<sequence>MTAWGGHGRSIWADLEDIPPSDLEPVDGEVAGLPKPLPSAGSVWVSDARNHRRAPLTSEILAICNLRSAASSPDLNSRNPSNPPGNNHTP</sequence>
<feature type="region of interest" description="Disordered" evidence="1">
    <location>
        <begin position="1"/>
        <end position="43"/>
    </location>
</feature>
<reference evidence="2" key="1">
    <citation type="submission" date="2023-07" db="EMBL/GenBank/DDBJ databases">
        <title>draft genome sequence of fig (Ficus carica).</title>
        <authorList>
            <person name="Takahashi T."/>
            <person name="Nishimura K."/>
        </authorList>
    </citation>
    <scope>NUCLEOTIDE SEQUENCE</scope>
</reference>
<evidence type="ECO:0000313" key="2">
    <source>
        <dbReference type="EMBL" id="GMN38128.1"/>
    </source>
</evidence>
<organism evidence="2 3">
    <name type="scientific">Ficus carica</name>
    <name type="common">Common fig</name>
    <dbReference type="NCBI Taxonomy" id="3494"/>
    <lineage>
        <taxon>Eukaryota</taxon>
        <taxon>Viridiplantae</taxon>
        <taxon>Streptophyta</taxon>
        <taxon>Embryophyta</taxon>
        <taxon>Tracheophyta</taxon>
        <taxon>Spermatophyta</taxon>
        <taxon>Magnoliopsida</taxon>
        <taxon>eudicotyledons</taxon>
        <taxon>Gunneridae</taxon>
        <taxon>Pentapetalae</taxon>
        <taxon>rosids</taxon>
        <taxon>fabids</taxon>
        <taxon>Rosales</taxon>
        <taxon>Moraceae</taxon>
        <taxon>Ficeae</taxon>
        <taxon>Ficus</taxon>
    </lineage>
</organism>
<dbReference type="AlphaFoldDB" id="A0AA88A2V4"/>
<comment type="caution">
    <text evidence="2">The sequence shown here is derived from an EMBL/GenBank/DDBJ whole genome shotgun (WGS) entry which is preliminary data.</text>
</comment>
<feature type="region of interest" description="Disordered" evidence="1">
    <location>
        <begin position="69"/>
        <end position="90"/>
    </location>
</feature>
<accession>A0AA88A2V4</accession>
<evidence type="ECO:0000256" key="1">
    <source>
        <dbReference type="SAM" id="MobiDB-lite"/>
    </source>
</evidence>
<feature type="compositionally biased region" description="Acidic residues" evidence="1">
    <location>
        <begin position="14"/>
        <end position="27"/>
    </location>
</feature>
<dbReference type="EMBL" id="BTGU01000007">
    <property type="protein sequence ID" value="GMN38128.1"/>
    <property type="molecule type" value="Genomic_DNA"/>
</dbReference>
<feature type="compositionally biased region" description="Low complexity" evidence="1">
    <location>
        <begin position="76"/>
        <end position="90"/>
    </location>
</feature>
<evidence type="ECO:0000313" key="3">
    <source>
        <dbReference type="Proteomes" id="UP001187192"/>
    </source>
</evidence>
<proteinExistence type="predicted"/>
<dbReference type="Proteomes" id="UP001187192">
    <property type="component" value="Unassembled WGS sequence"/>
</dbReference>